<dbReference type="Gene3D" id="3.20.20.120">
    <property type="entry name" value="Enolase-like C-terminal domain"/>
    <property type="match status" value="1"/>
</dbReference>
<dbReference type="PANTHER" id="PTHR48073:SF2">
    <property type="entry name" value="O-SUCCINYLBENZOATE SYNTHASE"/>
    <property type="match status" value="1"/>
</dbReference>
<dbReference type="Pfam" id="PF21508">
    <property type="entry name" value="MenC_N"/>
    <property type="match status" value="1"/>
</dbReference>
<evidence type="ECO:0000256" key="2">
    <source>
        <dbReference type="ARBA" id="ARBA00022842"/>
    </source>
</evidence>
<dbReference type="NCBIfam" id="TIGR01927">
    <property type="entry name" value="menC_gam_Gplu"/>
    <property type="match status" value="1"/>
</dbReference>
<dbReference type="SFLD" id="SFLDF00009">
    <property type="entry name" value="o-succinylbenzoate_synthase"/>
    <property type="match status" value="1"/>
</dbReference>
<dbReference type="InterPro" id="IPR029065">
    <property type="entry name" value="Enolase_C-like"/>
</dbReference>
<dbReference type="GO" id="GO:0046872">
    <property type="term" value="F:metal ion binding"/>
    <property type="evidence" value="ECO:0007669"/>
    <property type="project" value="UniProtKB-KW"/>
</dbReference>
<dbReference type="SFLD" id="SFLDG00180">
    <property type="entry name" value="muconate_cycloisomerase"/>
    <property type="match status" value="1"/>
</dbReference>
<name>A0A1M6LVM3_9BACT</name>
<dbReference type="RefSeq" id="WP_073475686.1">
    <property type="nucleotide sequence ID" value="NZ_FQZU01000011.1"/>
</dbReference>
<dbReference type="InterPro" id="IPR041338">
    <property type="entry name" value="OSBS_N"/>
</dbReference>
<dbReference type="OrthoDB" id="9782675at2"/>
<feature type="domain" description="Mandelate racemase/muconate lactonizing enzyme C-terminal" evidence="5">
    <location>
        <begin position="143"/>
        <end position="235"/>
    </location>
</feature>
<accession>A0A1M6LVM3</accession>
<dbReference type="InterPro" id="IPR029017">
    <property type="entry name" value="Enolase-like_N"/>
</dbReference>
<evidence type="ECO:0000313" key="6">
    <source>
        <dbReference type="EMBL" id="SHJ75182.1"/>
    </source>
</evidence>
<keyword evidence="2" id="KW-0460">Magnesium</keyword>
<dbReference type="InterPro" id="IPR036849">
    <property type="entry name" value="Enolase-like_C_sf"/>
</dbReference>
<keyword evidence="3" id="KW-0456">Lyase</keyword>
<dbReference type="SUPFAM" id="SSF54826">
    <property type="entry name" value="Enolase N-terminal domain-like"/>
    <property type="match status" value="1"/>
</dbReference>
<evidence type="ECO:0000256" key="1">
    <source>
        <dbReference type="ARBA" id="ARBA00022723"/>
    </source>
</evidence>
<sequence>MNLRDMQLFHYSIPFAAPIRVGGRTLDKREGLQVAISDDQGRTGWGEAAPLPGLDSISLDQCQGELRPIRKALAGQTLNWNSFSLTAPMLGLLPGIMGLSAISAFGLESALAWLGLCSGLWSITAADELKIAVNGLFVPSPDPGRLPAQAKQLKASGFSTVKIKIGRMDPREEIRRILELNSLFDHKLTLRLDANRTLDPAQYQAYYKALKHLNVEYVEEPLRPEFGFFEAAQIPWPLALDESLESYAIPDDPFPESLGAVILKPGSFQGVHGMAQAMERFNKQGIKTVLSSSFNGATGMSMLGLLAHHYAPETAHGLDTLKYFSKQMFFHRMHIVDGRMQIPV</sequence>
<dbReference type="STRING" id="1121393.SAMN02745216_02198"/>
<dbReference type="Proteomes" id="UP000183994">
    <property type="component" value="Unassembled WGS sequence"/>
</dbReference>
<gene>
    <name evidence="6" type="ORF">SAMN02745216_02198</name>
</gene>
<proteinExistence type="predicted"/>
<reference evidence="7" key="1">
    <citation type="submission" date="2016-11" db="EMBL/GenBank/DDBJ databases">
        <authorList>
            <person name="Varghese N."/>
            <person name="Submissions S."/>
        </authorList>
    </citation>
    <scope>NUCLEOTIDE SEQUENCE [LARGE SCALE GENOMIC DNA]</scope>
    <source>
        <strain evidence="7">DSM 16219</strain>
    </source>
</reference>
<dbReference type="SUPFAM" id="SSF51604">
    <property type="entry name" value="Enolase C-terminal domain-like"/>
    <property type="match status" value="1"/>
</dbReference>
<dbReference type="EMBL" id="FQZU01000011">
    <property type="protein sequence ID" value="SHJ75182.1"/>
    <property type="molecule type" value="Genomic_DNA"/>
</dbReference>
<keyword evidence="7" id="KW-1185">Reference proteome</keyword>
<evidence type="ECO:0000256" key="3">
    <source>
        <dbReference type="ARBA" id="ARBA00023239"/>
    </source>
</evidence>
<evidence type="ECO:0000313" key="7">
    <source>
        <dbReference type="Proteomes" id="UP000183994"/>
    </source>
</evidence>
<dbReference type="InterPro" id="IPR013342">
    <property type="entry name" value="Mandelate_racemase_C"/>
</dbReference>
<dbReference type="Pfam" id="PF13378">
    <property type="entry name" value="MR_MLE_C"/>
    <property type="match status" value="1"/>
</dbReference>
<dbReference type="GO" id="GO:0043748">
    <property type="term" value="F:O-succinylbenzoate synthase activity"/>
    <property type="evidence" value="ECO:0007669"/>
    <property type="project" value="UniProtKB-EC"/>
</dbReference>
<evidence type="ECO:0000256" key="4">
    <source>
        <dbReference type="NCBIfam" id="TIGR01927"/>
    </source>
</evidence>
<evidence type="ECO:0000259" key="5">
    <source>
        <dbReference type="SMART" id="SM00922"/>
    </source>
</evidence>
<dbReference type="AlphaFoldDB" id="A0A1M6LVM3"/>
<dbReference type="PANTHER" id="PTHR48073">
    <property type="entry name" value="O-SUCCINYLBENZOATE SYNTHASE-RELATED"/>
    <property type="match status" value="1"/>
</dbReference>
<dbReference type="SFLD" id="SFLDS00001">
    <property type="entry name" value="Enolase"/>
    <property type="match status" value="1"/>
</dbReference>
<dbReference type="SMART" id="SM00922">
    <property type="entry name" value="MR_MLE"/>
    <property type="match status" value="1"/>
</dbReference>
<dbReference type="Gene3D" id="3.30.390.10">
    <property type="entry name" value="Enolase-like, N-terminal domain"/>
    <property type="match status" value="1"/>
</dbReference>
<protein>
    <recommendedName>
        <fullName evidence="4">o-succinylbenzoate synthase</fullName>
        <ecNumber evidence="4">4.2.1.113</ecNumber>
    </recommendedName>
</protein>
<keyword evidence="1" id="KW-0479">Metal-binding</keyword>
<dbReference type="EC" id="4.2.1.113" evidence="4"/>
<organism evidence="6 7">
    <name type="scientific">Desulfatibacillum alkenivorans DSM 16219</name>
    <dbReference type="NCBI Taxonomy" id="1121393"/>
    <lineage>
        <taxon>Bacteria</taxon>
        <taxon>Pseudomonadati</taxon>
        <taxon>Thermodesulfobacteriota</taxon>
        <taxon>Desulfobacteria</taxon>
        <taxon>Desulfobacterales</taxon>
        <taxon>Desulfatibacillaceae</taxon>
        <taxon>Desulfatibacillum</taxon>
    </lineage>
</organism>
<dbReference type="GO" id="GO:0009234">
    <property type="term" value="P:menaquinone biosynthetic process"/>
    <property type="evidence" value="ECO:0007669"/>
    <property type="project" value="UniProtKB-UniRule"/>
</dbReference>